<accession>A0A1E7JHW1</accession>
<dbReference type="STRING" id="933944.AN215_27465"/>
<reference evidence="2 3" key="1">
    <citation type="journal article" date="2016" name="Front. Microbiol.">
        <title>Comparative Genomics Analysis of Streptomyces Species Reveals Their Adaptation to the Marine Environment and Their Diversity at the Genomic Level.</title>
        <authorList>
            <person name="Tian X."/>
            <person name="Zhang Z."/>
            <person name="Yang T."/>
            <person name="Chen M."/>
            <person name="Li J."/>
            <person name="Chen F."/>
            <person name="Yang J."/>
            <person name="Li W."/>
            <person name="Zhang B."/>
            <person name="Zhang Z."/>
            <person name="Wu J."/>
            <person name="Zhang C."/>
            <person name="Long L."/>
            <person name="Xiao J."/>
        </authorList>
    </citation>
    <scope>NUCLEOTIDE SEQUENCE [LARGE SCALE GENOMIC DNA]</scope>
    <source>
        <strain evidence="2 3">SCSIO 10390</strain>
    </source>
</reference>
<keyword evidence="3" id="KW-1185">Reference proteome</keyword>
<evidence type="ECO:0000313" key="3">
    <source>
        <dbReference type="Proteomes" id="UP000176087"/>
    </source>
</evidence>
<sequence>MGRSRSAYATGLGTAVLAVGALAFAPTAAAVDPTTATVSADCGSAGSGEATLKATQDGTAATITLSSSAVKAPIDVAAGSVETTLTMTKNGSDTATFTGKSNPAMSAGDDVNSGPLDGTVAAGDVMEAKSVKLVIFGTITVNCTATSPQSPGPFTF</sequence>
<dbReference type="EMBL" id="LJGT01000041">
    <property type="protein sequence ID" value="OEU86066.1"/>
    <property type="molecule type" value="Genomic_DNA"/>
</dbReference>
<dbReference type="AlphaFoldDB" id="A0A1E7JHW1"/>
<dbReference type="OrthoDB" id="4350624at2"/>
<proteinExistence type="predicted"/>
<protein>
    <submittedName>
        <fullName evidence="2">Uncharacterized protein</fullName>
    </submittedName>
</protein>
<evidence type="ECO:0000313" key="2">
    <source>
        <dbReference type="EMBL" id="OEU86066.1"/>
    </source>
</evidence>
<feature type="chain" id="PRO_5009195643" evidence="1">
    <location>
        <begin position="31"/>
        <end position="156"/>
    </location>
</feature>
<gene>
    <name evidence="2" type="ORF">AN215_27465</name>
</gene>
<dbReference type="Proteomes" id="UP000176087">
    <property type="component" value="Unassembled WGS sequence"/>
</dbReference>
<comment type="caution">
    <text evidence="2">The sequence shown here is derived from an EMBL/GenBank/DDBJ whole genome shotgun (WGS) entry which is preliminary data.</text>
</comment>
<organism evidence="2 3">
    <name type="scientific">Streptomyces abyssalis</name>
    <dbReference type="NCBI Taxonomy" id="933944"/>
    <lineage>
        <taxon>Bacteria</taxon>
        <taxon>Bacillati</taxon>
        <taxon>Actinomycetota</taxon>
        <taxon>Actinomycetes</taxon>
        <taxon>Kitasatosporales</taxon>
        <taxon>Streptomycetaceae</taxon>
        <taxon>Streptomyces</taxon>
    </lineage>
</organism>
<evidence type="ECO:0000256" key="1">
    <source>
        <dbReference type="SAM" id="SignalP"/>
    </source>
</evidence>
<keyword evidence="1" id="KW-0732">Signal</keyword>
<feature type="signal peptide" evidence="1">
    <location>
        <begin position="1"/>
        <end position="30"/>
    </location>
</feature>
<dbReference type="RefSeq" id="WP_070010524.1">
    <property type="nucleotide sequence ID" value="NZ_LJGS01000039.1"/>
</dbReference>
<dbReference type="PATRIC" id="fig|933944.5.peg.3791"/>
<name>A0A1E7JHW1_9ACTN</name>